<dbReference type="PANTHER" id="PTHR46328">
    <property type="entry name" value="FAR-RED IMPAIRED RESPONSIVE (FAR1) FAMILY PROTEIN-RELATED"/>
    <property type="match status" value="1"/>
</dbReference>
<proteinExistence type="predicted"/>
<dbReference type="EMBL" id="JAKUCV010000222">
    <property type="protein sequence ID" value="KAJ4850770.1"/>
    <property type="molecule type" value="Genomic_DNA"/>
</dbReference>
<comment type="caution">
    <text evidence="2">The sequence shown here is derived from an EMBL/GenBank/DDBJ whole genome shotgun (WGS) entry which is preliminary data.</text>
</comment>
<accession>A0A9Q0JS33</accession>
<evidence type="ECO:0000313" key="2">
    <source>
        <dbReference type="EMBL" id="KAJ4850770.1"/>
    </source>
</evidence>
<reference evidence="2" key="1">
    <citation type="submission" date="2022-02" db="EMBL/GenBank/DDBJ databases">
        <authorList>
            <person name="Henning P.M."/>
            <person name="McCubbin A.G."/>
            <person name="Shore J.S."/>
        </authorList>
    </citation>
    <scope>NUCLEOTIDE SEQUENCE</scope>
    <source>
        <strain evidence="2">F60SS</strain>
        <tissue evidence="2">Leaves</tissue>
    </source>
</reference>
<keyword evidence="3" id="KW-1185">Reference proteome</keyword>
<protein>
    <submittedName>
        <fullName evidence="2">Protein FAR1-RELATED SEQUENCE 6</fullName>
    </submittedName>
</protein>
<dbReference type="Proteomes" id="UP001141552">
    <property type="component" value="Unassembled WGS sequence"/>
</dbReference>
<sequence>MNSREKYGAVLCCSSQGFKRIKDVNRLRKETRTGCPAMVRMRLVDSKRWRVLEVMLEHNHLLGAKIYRPIKKMGTTNKRESQSSSEAEVRTVKLYRPLVIDSGGTGNSVSNAREIKTFDKL</sequence>
<reference evidence="2" key="2">
    <citation type="journal article" date="2023" name="Plants (Basel)">
        <title>Annotation of the Turnera subulata (Passifloraceae) Draft Genome Reveals the S-Locus Evolved after the Divergence of Turneroideae from Passifloroideae in a Stepwise Manner.</title>
        <authorList>
            <person name="Henning P.M."/>
            <person name="Roalson E.H."/>
            <person name="Mir W."/>
            <person name="McCubbin A.G."/>
            <person name="Shore J.S."/>
        </authorList>
    </citation>
    <scope>NUCLEOTIDE SEQUENCE</scope>
    <source>
        <strain evidence="2">F60SS</strain>
    </source>
</reference>
<evidence type="ECO:0000259" key="1">
    <source>
        <dbReference type="Pfam" id="PF03101"/>
    </source>
</evidence>
<dbReference type="AlphaFoldDB" id="A0A9Q0JS33"/>
<gene>
    <name evidence="2" type="primary">FRS6</name>
    <name evidence="2" type="ORF">Tsubulata_013819</name>
</gene>
<dbReference type="InterPro" id="IPR004330">
    <property type="entry name" value="FAR1_DNA_bnd_dom"/>
</dbReference>
<name>A0A9Q0JS33_9ROSI</name>
<dbReference type="Pfam" id="PF03101">
    <property type="entry name" value="FAR1"/>
    <property type="match status" value="1"/>
</dbReference>
<evidence type="ECO:0000313" key="3">
    <source>
        <dbReference type="Proteomes" id="UP001141552"/>
    </source>
</evidence>
<dbReference type="PANTHER" id="PTHR46328:SF31">
    <property type="entry name" value="PROTEIN FAR1-RELATED SEQUENCE 5-LIKE"/>
    <property type="match status" value="1"/>
</dbReference>
<dbReference type="OrthoDB" id="641338at2759"/>
<feature type="domain" description="FAR1" evidence="1">
    <location>
        <begin position="3"/>
        <end position="62"/>
    </location>
</feature>
<organism evidence="2 3">
    <name type="scientific">Turnera subulata</name>
    <dbReference type="NCBI Taxonomy" id="218843"/>
    <lineage>
        <taxon>Eukaryota</taxon>
        <taxon>Viridiplantae</taxon>
        <taxon>Streptophyta</taxon>
        <taxon>Embryophyta</taxon>
        <taxon>Tracheophyta</taxon>
        <taxon>Spermatophyta</taxon>
        <taxon>Magnoliopsida</taxon>
        <taxon>eudicotyledons</taxon>
        <taxon>Gunneridae</taxon>
        <taxon>Pentapetalae</taxon>
        <taxon>rosids</taxon>
        <taxon>fabids</taxon>
        <taxon>Malpighiales</taxon>
        <taxon>Passifloraceae</taxon>
        <taxon>Turnera</taxon>
    </lineage>
</organism>